<keyword evidence="2" id="KW-1185">Reference proteome</keyword>
<reference evidence="1 2" key="1">
    <citation type="journal article" date="2012" name="BMC Genomics">
        <title>The Caulobacter crescentus phage phiCbK: genomics of a canonical phage.</title>
        <authorList>
            <person name="Gill J.J."/>
            <person name="Berry J.D."/>
            <person name="Russell W.K."/>
            <person name="Lessor L."/>
            <person name="Escobar Garcia D.A."/>
            <person name="Hernandez D."/>
            <person name="Kane A."/>
            <person name="Keene J."/>
            <person name="Maddox M."/>
            <person name="Martin R."/>
            <person name="Mohan S."/>
            <person name="Thorn A.M."/>
            <person name="Russell D.H."/>
            <person name="Young R."/>
        </authorList>
    </citation>
    <scope>NUCLEOTIDE SEQUENCE [LARGE SCALE GENOMIC DNA]</scope>
</reference>
<dbReference type="EMBL" id="JX100814">
    <property type="protein sequence ID" value="AFU86756.1"/>
    <property type="molecule type" value="Genomic_DNA"/>
</dbReference>
<accession>K4JP22</accession>
<organism evidence="1 2">
    <name type="scientific">Caulobacter phage CcrRogue</name>
    <dbReference type="NCBI Taxonomy" id="2927986"/>
    <lineage>
        <taxon>Viruses</taxon>
        <taxon>Duplodnaviria</taxon>
        <taxon>Heunggongvirae</taxon>
        <taxon>Uroviricota</taxon>
        <taxon>Caudoviricetes</taxon>
        <taxon>Jeanschmidtviridae</taxon>
        <taxon>Poindextervirus</taxon>
        <taxon>Poindextervirus rogue</taxon>
    </lineage>
</organism>
<evidence type="ECO:0000313" key="2">
    <source>
        <dbReference type="Proteomes" id="UP000000461"/>
    </source>
</evidence>
<proteinExistence type="predicted"/>
<gene>
    <name evidence="1" type="ORF">CcrRogue_gp274</name>
</gene>
<protein>
    <submittedName>
        <fullName evidence="1">Uncharacterized protein</fullName>
    </submittedName>
</protein>
<sequence>MSSTRIAAEVLEAMKSTNDPALQERRVGAVLAEYAGDPDTFDLEGLSPTSRRIVHETTLHWRAHLRLRA</sequence>
<name>K4JP22_9CAUD</name>
<evidence type="ECO:0000313" key="1">
    <source>
        <dbReference type="EMBL" id="AFU86756.1"/>
    </source>
</evidence>
<dbReference type="KEGG" id="vg:13996055"/>
<dbReference type="Proteomes" id="UP000000461">
    <property type="component" value="Segment"/>
</dbReference>